<accession>A0A8D8URB2</accession>
<evidence type="ECO:0000313" key="2">
    <source>
        <dbReference type="EMBL" id="CAG6711816.1"/>
    </source>
</evidence>
<evidence type="ECO:0000256" key="1">
    <source>
        <dbReference type="SAM" id="Phobius"/>
    </source>
</evidence>
<dbReference type="EMBL" id="HBUF01348595">
    <property type="protein sequence ID" value="CAG6711810.1"/>
    <property type="molecule type" value="Transcribed_RNA"/>
</dbReference>
<reference evidence="2" key="1">
    <citation type="submission" date="2021-05" db="EMBL/GenBank/DDBJ databases">
        <authorList>
            <person name="Alioto T."/>
            <person name="Alioto T."/>
            <person name="Gomez Garrido J."/>
        </authorList>
    </citation>
    <scope>NUCLEOTIDE SEQUENCE</scope>
</reference>
<protein>
    <submittedName>
        <fullName evidence="2">Uncharacterized protein</fullName>
    </submittedName>
</protein>
<organism evidence="2">
    <name type="scientific">Cacopsylla melanoneura</name>
    <dbReference type="NCBI Taxonomy" id="428564"/>
    <lineage>
        <taxon>Eukaryota</taxon>
        <taxon>Metazoa</taxon>
        <taxon>Ecdysozoa</taxon>
        <taxon>Arthropoda</taxon>
        <taxon>Hexapoda</taxon>
        <taxon>Insecta</taxon>
        <taxon>Pterygota</taxon>
        <taxon>Neoptera</taxon>
        <taxon>Paraneoptera</taxon>
        <taxon>Hemiptera</taxon>
        <taxon>Sternorrhyncha</taxon>
        <taxon>Psylloidea</taxon>
        <taxon>Psyllidae</taxon>
        <taxon>Psyllinae</taxon>
        <taxon>Cacopsylla</taxon>
    </lineage>
</organism>
<proteinExistence type="predicted"/>
<dbReference type="AlphaFoldDB" id="A0A8D8URB2"/>
<keyword evidence="1" id="KW-0812">Transmembrane</keyword>
<feature type="transmembrane region" description="Helical" evidence="1">
    <location>
        <begin position="84"/>
        <end position="103"/>
    </location>
</feature>
<name>A0A8D8URB2_9HEMI</name>
<keyword evidence="1" id="KW-0472">Membrane</keyword>
<feature type="transmembrane region" description="Helical" evidence="1">
    <location>
        <begin position="50"/>
        <end position="77"/>
    </location>
</feature>
<dbReference type="EMBL" id="HBUF01348596">
    <property type="protein sequence ID" value="CAG6711816.1"/>
    <property type="molecule type" value="Transcribed_RNA"/>
</dbReference>
<sequence>MRRDSLAITALLVLGLPFLDEELLLGAVLVTTGGSVSLASVSFVSDANELSLSFSLSSTFSSFFNSTFSPLTGLLLLTSSSFDFLGGVVMLLFSFVSSSFISISSALTCTPTSGLGSSCGVLSTSILISSPLVRSGLEVSSSCLFCSIGSVLSV</sequence>
<keyword evidence="1" id="KW-1133">Transmembrane helix</keyword>